<keyword evidence="2" id="KW-0732">Signal</keyword>
<dbReference type="RefSeq" id="WP_124870276.1">
    <property type="nucleotide sequence ID" value="NZ_RQJO01000007.1"/>
</dbReference>
<reference evidence="3 4" key="1">
    <citation type="submission" date="2018-11" db="EMBL/GenBank/DDBJ databases">
        <authorList>
            <person name="Zhou Z."/>
            <person name="Wang G."/>
        </authorList>
    </citation>
    <scope>NUCLEOTIDE SEQUENCE [LARGE SCALE GENOMIC DNA]</scope>
    <source>
        <strain evidence="3 4">KCTC52004</strain>
    </source>
</reference>
<name>A0A3P1C0C6_9BACT</name>
<proteinExistence type="predicted"/>
<evidence type="ECO:0000313" key="4">
    <source>
        <dbReference type="Proteomes" id="UP000271925"/>
    </source>
</evidence>
<dbReference type="AlphaFoldDB" id="A0A3P1C0C6"/>
<evidence type="ECO:0000256" key="2">
    <source>
        <dbReference type="SAM" id="SignalP"/>
    </source>
</evidence>
<dbReference type="OrthoDB" id="880749at2"/>
<keyword evidence="4" id="KW-1185">Reference proteome</keyword>
<dbReference type="Proteomes" id="UP000271925">
    <property type="component" value="Unassembled WGS sequence"/>
</dbReference>
<accession>A0A3P1C0C6</accession>
<dbReference type="EMBL" id="RQJO01000007">
    <property type="protein sequence ID" value="RRB06722.1"/>
    <property type="molecule type" value="Genomic_DNA"/>
</dbReference>
<comment type="caution">
    <text evidence="3">The sequence shown here is derived from an EMBL/GenBank/DDBJ whole genome shotgun (WGS) entry which is preliminary data.</text>
</comment>
<gene>
    <name evidence="3" type="ORF">EHT25_02700</name>
</gene>
<feature type="chain" id="PRO_5017987000" description="DUF5666 domain-containing protein" evidence="2">
    <location>
        <begin position="25"/>
        <end position="283"/>
    </location>
</feature>
<evidence type="ECO:0008006" key="5">
    <source>
        <dbReference type="Google" id="ProtNLM"/>
    </source>
</evidence>
<feature type="signal peptide" evidence="2">
    <location>
        <begin position="1"/>
        <end position="24"/>
    </location>
</feature>
<feature type="region of interest" description="Disordered" evidence="1">
    <location>
        <begin position="24"/>
        <end position="94"/>
    </location>
</feature>
<evidence type="ECO:0000256" key="1">
    <source>
        <dbReference type="SAM" id="MobiDB-lite"/>
    </source>
</evidence>
<evidence type="ECO:0000313" key="3">
    <source>
        <dbReference type="EMBL" id="RRB06722.1"/>
    </source>
</evidence>
<organism evidence="3 4">
    <name type="scientific">Larkinella rosea</name>
    <dbReference type="NCBI Taxonomy" id="2025312"/>
    <lineage>
        <taxon>Bacteria</taxon>
        <taxon>Pseudomonadati</taxon>
        <taxon>Bacteroidota</taxon>
        <taxon>Cytophagia</taxon>
        <taxon>Cytophagales</taxon>
        <taxon>Spirosomataceae</taxon>
        <taxon>Larkinella</taxon>
    </lineage>
</organism>
<feature type="compositionally biased region" description="Basic and acidic residues" evidence="1">
    <location>
        <begin position="46"/>
        <end position="85"/>
    </location>
</feature>
<sequence length="283" mass="29944">MKTNAKLMTGLLLMGSLITPRIHAQTAPTPPASAPDAAAPAPPIELRADRGHRGDRPGGPFRDFRHSSDRRDGLQEPRPPREPRGPHNRGGLTALTTLTGTVGELKGNDDFILDGFTLKTAAGSTTLVKFPAHLGQSVQQAVKAGNSVSVSGISDTGRGGETIFRMTSLTAGKTTILDAPPILPSTPPSAPVASTLTGKIADYQLDREGRVNGFTLTGSGDAKTIVRIPAHVAYQLTNLATKGSTITVQGYPKILREGQVQLEKVNILRPTILTINGQQYLIR</sequence>
<protein>
    <recommendedName>
        <fullName evidence="5">DUF5666 domain-containing protein</fullName>
    </recommendedName>
</protein>